<evidence type="ECO:0000313" key="1">
    <source>
        <dbReference type="EMBL" id="GGM52673.1"/>
    </source>
</evidence>
<sequence>MPMQPDGMSPAAHAALASNLANAVVSGDIRIDDVNAGWVKSQLDEMIQLAQEEINKSTQFYMAAQRIDFGRTRAGQAMKAKFVQRSSEEPGGAVWFWKQYHQTLVRFRENVVAMARSWEAADEDSAARNRSIHT</sequence>
<reference evidence="1" key="1">
    <citation type="journal article" date="2014" name="Int. J. Syst. Evol. Microbiol.">
        <title>Complete genome sequence of Corynebacterium casei LMG S-19264T (=DSM 44701T), isolated from a smear-ripened cheese.</title>
        <authorList>
            <consortium name="US DOE Joint Genome Institute (JGI-PGF)"/>
            <person name="Walter F."/>
            <person name="Albersmeier A."/>
            <person name="Kalinowski J."/>
            <person name="Ruckert C."/>
        </authorList>
    </citation>
    <scope>NUCLEOTIDE SEQUENCE</scope>
    <source>
        <strain evidence="1">CGMCC 4.5737</strain>
    </source>
</reference>
<organism evidence="1 2">
    <name type="scientific">Longimycelium tulufanense</name>
    <dbReference type="NCBI Taxonomy" id="907463"/>
    <lineage>
        <taxon>Bacteria</taxon>
        <taxon>Bacillati</taxon>
        <taxon>Actinomycetota</taxon>
        <taxon>Actinomycetes</taxon>
        <taxon>Pseudonocardiales</taxon>
        <taxon>Pseudonocardiaceae</taxon>
        <taxon>Longimycelium</taxon>
    </lineage>
</organism>
<protein>
    <submittedName>
        <fullName evidence="1">Uncharacterized protein</fullName>
    </submittedName>
</protein>
<accession>A0A8J3FWF5</accession>
<name>A0A8J3FWF5_9PSEU</name>
<comment type="caution">
    <text evidence="1">The sequence shown here is derived from an EMBL/GenBank/DDBJ whole genome shotgun (WGS) entry which is preliminary data.</text>
</comment>
<keyword evidence="2" id="KW-1185">Reference proteome</keyword>
<dbReference type="RefSeq" id="WP_189057051.1">
    <property type="nucleotide sequence ID" value="NZ_BMMK01000009.1"/>
</dbReference>
<proteinExistence type="predicted"/>
<dbReference type="Proteomes" id="UP000637578">
    <property type="component" value="Unassembled WGS sequence"/>
</dbReference>
<reference evidence="1" key="2">
    <citation type="submission" date="2020-09" db="EMBL/GenBank/DDBJ databases">
        <authorList>
            <person name="Sun Q."/>
            <person name="Zhou Y."/>
        </authorList>
    </citation>
    <scope>NUCLEOTIDE SEQUENCE</scope>
    <source>
        <strain evidence="1">CGMCC 4.5737</strain>
    </source>
</reference>
<evidence type="ECO:0000313" key="2">
    <source>
        <dbReference type="Proteomes" id="UP000637578"/>
    </source>
</evidence>
<gene>
    <name evidence="1" type="ORF">GCM10012275_24580</name>
</gene>
<dbReference type="EMBL" id="BMMK01000009">
    <property type="protein sequence ID" value="GGM52673.1"/>
    <property type="molecule type" value="Genomic_DNA"/>
</dbReference>
<dbReference type="AlphaFoldDB" id="A0A8J3FWF5"/>